<organism evidence="1">
    <name type="scientific">uncultured bacterium A1Q1_fos_500</name>
    <dbReference type="NCBI Taxonomy" id="1256579"/>
    <lineage>
        <taxon>Bacteria</taxon>
        <taxon>environmental samples</taxon>
    </lineage>
</organism>
<dbReference type="AlphaFoldDB" id="L7VWQ5"/>
<proteinExistence type="predicted"/>
<dbReference type="EMBL" id="JX649890">
    <property type="protein sequence ID" value="AGC72019.1"/>
    <property type="molecule type" value="Genomic_DNA"/>
</dbReference>
<protein>
    <submittedName>
        <fullName evidence="1">Uncharacterized protein</fullName>
    </submittedName>
</protein>
<accession>L7VWQ5</accession>
<reference evidence="1" key="1">
    <citation type="submission" date="2012-09" db="EMBL/GenBank/DDBJ databases">
        <title>Metagenomic Characterization of a Microbial Community in Wastewater Detects High Levels of Antibiotic Resistance.</title>
        <authorList>
            <person name="Abrams M."/>
            <person name="Caldwell A."/>
            <person name="Vandaei E."/>
            <person name="Lee W."/>
            <person name="Perrott J."/>
            <person name="Khan S.Y."/>
            <person name="Ta J."/>
            <person name="Romero D."/>
            <person name="Nguyen V."/>
            <person name="Pourmand N."/>
            <person name="Ouverney C.C."/>
        </authorList>
    </citation>
    <scope>NUCLEOTIDE SEQUENCE</scope>
</reference>
<evidence type="ECO:0000313" key="1">
    <source>
        <dbReference type="EMBL" id="AGC72019.1"/>
    </source>
</evidence>
<sequence>MPLNKVWSPVADESICCFFAIIDDLFGRCLFLLLCLKNHHAELLNEFWR</sequence>
<name>L7VWQ5_9BACT</name>